<accession>A0A6M0Q675</accession>
<dbReference type="EMBL" id="JAAIWM010000001">
    <property type="protein sequence ID" value="NEY71000.1"/>
    <property type="molecule type" value="Genomic_DNA"/>
</dbReference>
<reference evidence="1 2" key="1">
    <citation type="submission" date="2020-02" db="EMBL/GenBank/DDBJ databases">
        <title>Bacillus aquiflavi sp. nov., isolated from yellow water of strong flavor Chinese baijiu in Yibin region of China.</title>
        <authorList>
            <person name="Xie J."/>
        </authorList>
    </citation>
    <scope>NUCLEOTIDE SEQUENCE [LARGE SCALE GENOMIC DNA]</scope>
    <source>
        <strain evidence="1 2">SA4</strain>
    </source>
</reference>
<keyword evidence="2" id="KW-1185">Reference proteome</keyword>
<name>A0A6M0Q675_9BACI</name>
<dbReference type="RefSeq" id="WP_163178095.1">
    <property type="nucleotide sequence ID" value="NZ_JAAIWM010000001.1"/>
</dbReference>
<proteinExistence type="predicted"/>
<gene>
    <name evidence="1" type="ORF">G4D63_04505</name>
</gene>
<protein>
    <submittedName>
        <fullName evidence="1">Uncharacterized protein</fullName>
    </submittedName>
</protein>
<evidence type="ECO:0000313" key="2">
    <source>
        <dbReference type="Proteomes" id="UP000481043"/>
    </source>
</evidence>
<dbReference type="AlphaFoldDB" id="A0A6M0Q675"/>
<organism evidence="1 2">
    <name type="scientific">Bacillus mesophilus</name>
    <dbReference type="NCBI Taxonomy" id="1808955"/>
    <lineage>
        <taxon>Bacteria</taxon>
        <taxon>Bacillati</taxon>
        <taxon>Bacillota</taxon>
        <taxon>Bacilli</taxon>
        <taxon>Bacillales</taxon>
        <taxon>Bacillaceae</taxon>
        <taxon>Bacillus</taxon>
    </lineage>
</organism>
<evidence type="ECO:0000313" key="1">
    <source>
        <dbReference type="EMBL" id="NEY71000.1"/>
    </source>
</evidence>
<comment type="caution">
    <text evidence="1">The sequence shown here is derived from an EMBL/GenBank/DDBJ whole genome shotgun (WGS) entry which is preliminary data.</text>
</comment>
<dbReference type="Proteomes" id="UP000481043">
    <property type="component" value="Unassembled WGS sequence"/>
</dbReference>
<sequence length="183" mass="20578">MTRNRILLVTAILSLIMFYIVKVIAVDDSQAIHKAFRSIQLSNASIVHIEYLEDRMAIAFYESSFAEQQYFGSAIFKENIFTGWRLLSSGGGQLLPDHKLDWGFSNMSGYSSVYTDLINGKVLDPHINKVKVITETGNEYEAKVVDYHTGAKLWFLLSKGEDLVGSTIIGLNDEGETIEEFVQ</sequence>